<dbReference type="PANTHER" id="PTHR47975">
    <property type="entry name" value="S-LOCUS LECTIN KINASE FAMILY PROTEIN"/>
    <property type="match status" value="1"/>
</dbReference>
<dbReference type="PANTHER" id="PTHR47975:SF22">
    <property type="entry name" value="G-TYPE LECTIN S-RECEPTOR-LIKE SERINE_THREONINE-PROTEIN KINASE SD2-2"/>
    <property type="match status" value="1"/>
</dbReference>
<dbReference type="EMBL" id="CAJHUC010000872">
    <property type="protein sequence ID" value="CAD7698685.1"/>
    <property type="molecule type" value="Genomic_DNA"/>
</dbReference>
<gene>
    <name evidence="2" type="ORF">OSTQU699_LOCUS4046</name>
</gene>
<sequence length="120" mass="13750">MFLKDLAEIRPRPSYGEVARISLDVAKRLLHLHKNRIRHYDVKPANILLDERRNAKLADFACLVFKMSSLIYATRRGPLGYMTLECIQGGATRLRLRAGRENRHVQSGQGVDELCCWRSG</sequence>
<name>A0A8S1IXD4_9CHLO</name>
<dbReference type="InterPro" id="IPR008271">
    <property type="entry name" value="Ser/Thr_kinase_AS"/>
</dbReference>
<proteinExistence type="predicted"/>
<evidence type="ECO:0000313" key="3">
    <source>
        <dbReference type="Proteomes" id="UP000708148"/>
    </source>
</evidence>
<dbReference type="SUPFAM" id="SSF56112">
    <property type="entry name" value="Protein kinase-like (PK-like)"/>
    <property type="match status" value="1"/>
</dbReference>
<dbReference type="GO" id="GO:0004672">
    <property type="term" value="F:protein kinase activity"/>
    <property type="evidence" value="ECO:0007669"/>
    <property type="project" value="InterPro"/>
</dbReference>
<accession>A0A8S1IXD4</accession>
<reference evidence="2" key="1">
    <citation type="submission" date="2020-12" db="EMBL/GenBank/DDBJ databases">
        <authorList>
            <person name="Iha C."/>
        </authorList>
    </citation>
    <scope>NUCLEOTIDE SEQUENCE</scope>
</reference>
<dbReference type="Gene3D" id="1.10.510.10">
    <property type="entry name" value="Transferase(Phosphotransferase) domain 1"/>
    <property type="match status" value="1"/>
</dbReference>
<feature type="domain" description="Protein kinase" evidence="1">
    <location>
        <begin position="1"/>
        <end position="120"/>
    </location>
</feature>
<evidence type="ECO:0000313" key="2">
    <source>
        <dbReference type="EMBL" id="CAD7698685.1"/>
    </source>
</evidence>
<dbReference type="PROSITE" id="PS50011">
    <property type="entry name" value="PROTEIN_KINASE_DOM"/>
    <property type="match status" value="1"/>
</dbReference>
<dbReference type="OrthoDB" id="2013824at2759"/>
<dbReference type="Pfam" id="PF00069">
    <property type="entry name" value="Pkinase"/>
    <property type="match status" value="1"/>
</dbReference>
<organism evidence="2 3">
    <name type="scientific">Ostreobium quekettii</name>
    <dbReference type="NCBI Taxonomy" id="121088"/>
    <lineage>
        <taxon>Eukaryota</taxon>
        <taxon>Viridiplantae</taxon>
        <taxon>Chlorophyta</taxon>
        <taxon>core chlorophytes</taxon>
        <taxon>Ulvophyceae</taxon>
        <taxon>TCBD clade</taxon>
        <taxon>Bryopsidales</taxon>
        <taxon>Ostreobineae</taxon>
        <taxon>Ostreobiaceae</taxon>
        <taxon>Ostreobium</taxon>
    </lineage>
</organism>
<dbReference type="GO" id="GO:0005524">
    <property type="term" value="F:ATP binding"/>
    <property type="evidence" value="ECO:0007669"/>
    <property type="project" value="InterPro"/>
</dbReference>
<protein>
    <recommendedName>
        <fullName evidence="1">Protein kinase domain-containing protein</fullName>
    </recommendedName>
</protein>
<dbReference type="PROSITE" id="PS00108">
    <property type="entry name" value="PROTEIN_KINASE_ST"/>
    <property type="match status" value="1"/>
</dbReference>
<dbReference type="InterPro" id="IPR011009">
    <property type="entry name" value="Kinase-like_dom_sf"/>
</dbReference>
<comment type="caution">
    <text evidence="2">The sequence shown here is derived from an EMBL/GenBank/DDBJ whole genome shotgun (WGS) entry which is preliminary data.</text>
</comment>
<dbReference type="Proteomes" id="UP000708148">
    <property type="component" value="Unassembled WGS sequence"/>
</dbReference>
<evidence type="ECO:0000259" key="1">
    <source>
        <dbReference type="PROSITE" id="PS50011"/>
    </source>
</evidence>
<dbReference type="InterPro" id="IPR000719">
    <property type="entry name" value="Prot_kinase_dom"/>
</dbReference>
<dbReference type="AlphaFoldDB" id="A0A8S1IXD4"/>
<keyword evidence="3" id="KW-1185">Reference proteome</keyword>